<dbReference type="AlphaFoldDB" id="A0A379SNB1"/>
<evidence type="ECO:0000313" key="1">
    <source>
        <dbReference type="EMBL" id="SUG31063.1"/>
    </source>
</evidence>
<accession>A0A379SNB1</accession>
<sequence length="81" mass="9035">MLKSFGYNRAHYAIGLAGLICALPGLQTATYPHRKPGKASPLPGFFVDACLCHRPTTRSPGMFQYKHKNKHISTQIHNQDQ</sequence>
<evidence type="ECO:0000313" key="2">
    <source>
        <dbReference type="Proteomes" id="UP000254762"/>
    </source>
</evidence>
<proteinExistence type="predicted"/>
<protein>
    <submittedName>
        <fullName evidence="1">Low-affinity gluconate transporter</fullName>
    </submittedName>
</protein>
<dbReference type="EMBL" id="UGXD01000002">
    <property type="protein sequence ID" value="SUG31063.1"/>
    <property type="molecule type" value="Genomic_DNA"/>
</dbReference>
<gene>
    <name evidence="1" type="primary">gntU_2</name>
    <name evidence="1" type="ORF">NCTC7304_00423</name>
</gene>
<dbReference type="Proteomes" id="UP000254762">
    <property type="component" value="Unassembled WGS sequence"/>
</dbReference>
<reference evidence="1 2" key="1">
    <citation type="submission" date="2018-06" db="EMBL/GenBank/DDBJ databases">
        <authorList>
            <consortium name="Pathogen Informatics"/>
            <person name="Doyle S."/>
        </authorList>
    </citation>
    <scope>NUCLEOTIDE SEQUENCE [LARGE SCALE GENOMIC DNA]</scope>
    <source>
        <strain evidence="1 2">NCTC7304</strain>
    </source>
</reference>
<name>A0A379SNB1_SALER</name>
<organism evidence="1 2">
    <name type="scientific">Salmonella enterica subsp. arizonae</name>
    <dbReference type="NCBI Taxonomy" id="59203"/>
    <lineage>
        <taxon>Bacteria</taxon>
        <taxon>Pseudomonadati</taxon>
        <taxon>Pseudomonadota</taxon>
        <taxon>Gammaproteobacteria</taxon>
        <taxon>Enterobacterales</taxon>
        <taxon>Enterobacteriaceae</taxon>
        <taxon>Salmonella</taxon>
    </lineage>
</organism>